<evidence type="ECO:0000313" key="2">
    <source>
        <dbReference type="Proteomes" id="UP000184387"/>
    </source>
</evidence>
<dbReference type="Proteomes" id="UP000184387">
    <property type="component" value="Unassembled WGS sequence"/>
</dbReference>
<protein>
    <submittedName>
        <fullName evidence="1">Uncharacterized protein</fullName>
    </submittedName>
</protein>
<proteinExistence type="predicted"/>
<evidence type="ECO:0000313" key="1">
    <source>
        <dbReference type="EMBL" id="SHJ40987.1"/>
    </source>
</evidence>
<accession>A0A1M6J2U7</accession>
<reference evidence="1 2" key="1">
    <citation type="submission" date="2016-11" db="EMBL/GenBank/DDBJ databases">
        <authorList>
            <person name="Jaros S."/>
            <person name="Januszkiewicz K."/>
            <person name="Wedrychowicz H."/>
        </authorList>
    </citation>
    <scope>NUCLEOTIDE SEQUENCE [LARGE SCALE GENOMIC DNA]</scope>
    <source>
        <strain evidence="1 2">DSM 14916</strain>
    </source>
</reference>
<dbReference type="EMBL" id="FQZF01000013">
    <property type="protein sequence ID" value="SHJ40987.1"/>
    <property type="molecule type" value="Genomic_DNA"/>
</dbReference>
<name>A0A1M6J2U7_9PROT</name>
<organism evidence="1 2">
    <name type="scientific">Muricoccus roseus</name>
    <dbReference type="NCBI Taxonomy" id="198092"/>
    <lineage>
        <taxon>Bacteria</taxon>
        <taxon>Pseudomonadati</taxon>
        <taxon>Pseudomonadota</taxon>
        <taxon>Alphaproteobacteria</taxon>
        <taxon>Acetobacterales</taxon>
        <taxon>Roseomonadaceae</taxon>
        <taxon>Muricoccus</taxon>
    </lineage>
</organism>
<sequence length="73" mass="8011">MTAQPEAKVAAERRTLGIAGSNSVLVDARAETKIGACFDLVEPPDSKTMRKDKYIERPFWCNQNATPSRAETA</sequence>
<dbReference type="AlphaFoldDB" id="A0A1M6J2U7"/>
<dbReference type="STRING" id="198092.SAMN02745194_02501"/>
<keyword evidence="2" id="KW-1185">Reference proteome</keyword>
<gene>
    <name evidence="1" type="ORF">SAMN02745194_02501</name>
</gene>